<dbReference type="Pfam" id="PF01380">
    <property type="entry name" value="SIS"/>
    <property type="match status" value="1"/>
</dbReference>
<dbReference type="InterPro" id="IPR001347">
    <property type="entry name" value="SIS_dom"/>
</dbReference>
<proteinExistence type="predicted"/>
<dbReference type="GO" id="GO:0006047">
    <property type="term" value="P:UDP-N-acetylglucosamine metabolic process"/>
    <property type="evidence" value="ECO:0007669"/>
    <property type="project" value="TreeGrafter"/>
</dbReference>
<dbReference type="EC" id="3.5.-.-" evidence="2"/>
<dbReference type="SUPFAM" id="SSF53697">
    <property type="entry name" value="SIS domain"/>
    <property type="match status" value="1"/>
</dbReference>
<dbReference type="InterPro" id="IPR035488">
    <property type="entry name" value="FrlB_SIS"/>
</dbReference>
<organism evidence="2 3">
    <name type="scientific">Collinsella aerofaciens</name>
    <dbReference type="NCBI Taxonomy" id="74426"/>
    <lineage>
        <taxon>Bacteria</taxon>
        <taxon>Bacillati</taxon>
        <taxon>Actinomycetota</taxon>
        <taxon>Coriobacteriia</taxon>
        <taxon>Coriobacteriales</taxon>
        <taxon>Coriobacteriaceae</taxon>
        <taxon>Collinsella</taxon>
    </lineage>
</organism>
<dbReference type="Proteomes" id="UP000095468">
    <property type="component" value="Unassembled WGS sequence"/>
</dbReference>
<dbReference type="InterPro" id="IPR046348">
    <property type="entry name" value="SIS_dom_sf"/>
</dbReference>
<sequence>MTTQEQVKDVVSQVLADKADKGGIKRVVWIGAGGSNGGNYPAQYFMEHEATQVVSSSYTSNEFVHATPAYVNENTLAVVVSMRGTKETIVAAQVAKDHGASTIAIYVDESGLTEVCDYKIQYDSLAVDESCMGRTNSAVVTMIAMELTQQTEGYAEYETAMAAFDLIDPIYRKAVEYTRPLAAKWAEQNADRPCINVMAQGPLFGAAYVFSICNVQEMLQIDSCTINTCDFFHGPFEILDKRTSLFQLISVGRSRCNDERGIRFVNQYGGERVYQLDAKELGLNDIKDSVSEYFNHLIFAPILNNVYMRALSAVTHKDYMTRRYMWKLEY</sequence>
<keyword evidence="2" id="KW-0378">Hydrolase</keyword>
<dbReference type="PANTHER" id="PTHR10937">
    <property type="entry name" value="GLUCOSAMINE--FRUCTOSE-6-PHOSPHATE AMINOTRANSFERASE, ISOMERIZING"/>
    <property type="match status" value="1"/>
</dbReference>
<dbReference type="Gene3D" id="3.40.50.10490">
    <property type="entry name" value="Glucose-6-phosphate isomerase like protein, domain 1"/>
    <property type="match status" value="1"/>
</dbReference>
<feature type="domain" description="SIS" evidence="1">
    <location>
        <begin position="15"/>
        <end position="159"/>
    </location>
</feature>
<reference evidence="2 3" key="1">
    <citation type="submission" date="2015-09" db="EMBL/GenBank/DDBJ databases">
        <authorList>
            <consortium name="Pathogen Informatics"/>
        </authorList>
    </citation>
    <scope>NUCLEOTIDE SEQUENCE [LARGE SCALE GENOMIC DNA]</scope>
    <source>
        <strain evidence="2 3">2789STDY5608823</strain>
    </source>
</reference>
<evidence type="ECO:0000313" key="3">
    <source>
        <dbReference type="Proteomes" id="UP000095468"/>
    </source>
</evidence>
<dbReference type="PANTHER" id="PTHR10937:SF14">
    <property type="entry name" value="FRUCTOSELYSINE 6-PHOSPHATE DEGLYCASE"/>
    <property type="match status" value="1"/>
</dbReference>
<accession>A0A173X7E2</accession>
<dbReference type="GO" id="GO:0006487">
    <property type="term" value="P:protein N-linked glycosylation"/>
    <property type="evidence" value="ECO:0007669"/>
    <property type="project" value="TreeGrafter"/>
</dbReference>
<protein>
    <submittedName>
        <fullName evidence="2">Fructosamine deglycase frlB</fullName>
        <ecNumber evidence="2">3.5.-.-</ecNumber>
    </submittedName>
</protein>
<evidence type="ECO:0000313" key="2">
    <source>
        <dbReference type="EMBL" id="CUN46807.1"/>
    </source>
</evidence>
<dbReference type="GO" id="GO:0097367">
    <property type="term" value="F:carbohydrate derivative binding"/>
    <property type="evidence" value="ECO:0007669"/>
    <property type="project" value="InterPro"/>
</dbReference>
<dbReference type="GO" id="GO:0016787">
    <property type="term" value="F:hydrolase activity"/>
    <property type="evidence" value="ECO:0007669"/>
    <property type="project" value="UniProtKB-KW"/>
</dbReference>
<dbReference type="GO" id="GO:0006002">
    <property type="term" value="P:fructose 6-phosphate metabolic process"/>
    <property type="evidence" value="ECO:0007669"/>
    <property type="project" value="TreeGrafter"/>
</dbReference>
<dbReference type="Gene3D" id="3.40.50.12570">
    <property type="match status" value="1"/>
</dbReference>
<dbReference type="AlphaFoldDB" id="A0A173X7E2"/>
<dbReference type="PROSITE" id="PS51464">
    <property type="entry name" value="SIS"/>
    <property type="match status" value="1"/>
</dbReference>
<dbReference type="EMBL" id="CYYP01000002">
    <property type="protein sequence ID" value="CUN46807.1"/>
    <property type="molecule type" value="Genomic_DNA"/>
</dbReference>
<dbReference type="Gene3D" id="1.10.10.2240">
    <property type="match status" value="1"/>
</dbReference>
<dbReference type="RefSeq" id="WP_055285264.1">
    <property type="nucleotide sequence ID" value="NZ_CYYP01000002.1"/>
</dbReference>
<dbReference type="CDD" id="cd05710">
    <property type="entry name" value="SIS_1"/>
    <property type="match status" value="1"/>
</dbReference>
<dbReference type="GO" id="GO:0004360">
    <property type="term" value="F:glutamine-fructose-6-phosphate transaminase (isomerizing) activity"/>
    <property type="evidence" value="ECO:0007669"/>
    <property type="project" value="TreeGrafter"/>
</dbReference>
<name>A0A173X7E2_9ACTN</name>
<evidence type="ECO:0000259" key="1">
    <source>
        <dbReference type="PROSITE" id="PS51464"/>
    </source>
</evidence>
<gene>
    <name evidence="2" type="primary">frlB_3</name>
    <name evidence="2" type="ORF">ERS852381_00240</name>
</gene>